<dbReference type="PANTHER" id="PTHR43712:SF2">
    <property type="entry name" value="O-METHYLTRANSFERASE CICE"/>
    <property type="match status" value="1"/>
</dbReference>
<organism evidence="5 6">
    <name type="scientific">Rhodocollybia butyracea</name>
    <dbReference type="NCBI Taxonomy" id="206335"/>
    <lineage>
        <taxon>Eukaryota</taxon>
        <taxon>Fungi</taxon>
        <taxon>Dikarya</taxon>
        <taxon>Basidiomycota</taxon>
        <taxon>Agaricomycotina</taxon>
        <taxon>Agaricomycetes</taxon>
        <taxon>Agaricomycetidae</taxon>
        <taxon>Agaricales</taxon>
        <taxon>Marasmiineae</taxon>
        <taxon>Omphalotaceae</taxon>
        <taxon>Rhodocollybia</taxon>
    </lineage>
</organism>
<dbReference type="AlphaFoldDB" id="A0A9P5Q6V6"/>
<dbReference type="GO" id="GO:0032259">
    <property type="term" value="P:methylation"/>
    <property type="evidence" value="ECO:0007669"/>
    <property type="project" value="UniProtKB-KW"/>
</dbReference>
<dbReference type="SUPFAM" id="SSF53335">
    <property type="entry name" value="S-adenosyl-L-methionine-dependent methyltransferases"/>
    <property type="match status" value="1"/>
</dbReference>
<protein>
    <recommendedName>
        <fullName evidence="4">O-methyltransferase C-terminal domain-containing protein</fullName>
    </recommendedName>
</protein>
<evidence type="ECO:0000313" key="5">
    <source>
        <dbReference type="EMBL" id="KAF9075192.1"/>
    </source>
</evidence>
<feature type="domain" description="O-methyltransferase C-terminal" evidence="4">
    <location>
        <begin position="210"/>
        <end position="346"/>
    </location>
</feature>
<dbReference type="OrthoDB" id="1606438at2759"/>
<dbReference type="InterPro" id="IPR036390">
    <property type="entry name" value="WH_DNA-bd_sf"/>
</dbReference>
<reference evidence="5" key="1">
    <citation type="submission" date="2020-11" db="EMBL/GenBank/DDBJ databases">
        <authorList>
            <consortium name="DOE Joint Genome Institute"/>
            <person name="Ahrendt S."/>
            <person name="Riley R."/>
            <person name="Andreopoulos W."/>
            <person name="Labutti K."/>
            <person name="Pangilinan J."/>
            <person name="Ruiz-Duenas F.J."/>
            <person name="Barrasa J.M."/>
            <person name="Sanchez-Garcia M."/>
            <person name="Camarero S."/>
            <person name="Miyauchi S."/>
            <person name="Serrano A."/>
            <person name="Linde D."/>
            <person name="Babiker R."/>
            <person name="Drula E."/>
            <person name="Ayuso-Fernandez I."/>
            <person name="Pacheco R."/>
            <person name="Padilla G."/>
            <person name="Ferreira P."/>
            <person name="Barriuso J."/>
            <person name="Kellner H."/>
            <person name="Castanera R."/>
            <person name="Alfaro M."/>
            <person name="Ramirez L."/>
            <person name="Pisabarro A.G."/>
            <person name="Kuo A."/>
            <person name="Tritt A."/>
            <person name="Lipzen A."/>
            <person name="He G."/>
            <person name="Yan M."/>
            <person name="Ng V."/>
            <person name="Cullen D."/>
            <person name="Martin F."/>
            <person name="Rosso M.-N."/>
            <person name="Henrissat B."/>
            <person name="Hibbett D."/>
            <person name="Martinez A.T."/>
            <person name="Grigoriev I.V."/>
        </authorList>
    </citation>
    <scope>NUCLEOTIDE SEQUENCE</scope>
    <source>
        <strain evidence="5">AH 40177</strain>
    </source>
</reference>
<dbReference type="Gene3D" id="3.40.50.150">
    <property type="entry name" value="Vaccinia Virus protein VP39"/>
    <property type="match status" value="1"/>
</dbReference>
<comment type="caution">
    <text evidence="5">The sequence shown here is derived from an EMBL/GenBank/DDBJ whole genome shotgun (WGS) entry which is preliminary data.</text>
</comment>
<evidence type="ECO:0000256" key="1">
    <source>
        <dbReference type="ARBA" id="ARBA00022603"/>
    </source>
</evidence>
<sequence>MSSPIDIVQQLHDLVDKTYTTSELRTPFELCRSKLAISEMCRKLIRAVEGPRAYSAELSVSCQESAALNLIVSLGIPDLIASSKDRQLTLTELSEKTGAAEEYLIVDSRLRPVVCLNLLLHHGYFVEVGGFGSHVYQNNEFSDVLRSGGHDAVTVKEFVGLAADDGARASSFILEAATQPPPADGEFKRSAHNYAFNTSIPVFQWMASPGNEWRLERTGKAMIEYSSIFMRGAAEDYAWDTLPSPLIDLGGGMGALETMVLTSSEINKNLKFVILDLEKTVEKCKELWEHKPAWIKDSVSFVAGDFMQNDPAQSKIPVPTTRESAGTYFIRHALYNWSDDDARLLLFKAPCPNLPNATHLLPGRQNLDKHRRCYSVISIKWLRQKSSQDSPR</sequence>
<dbReference type="Proteomes" id="UP000772434">
    <property type="component" value="Unassembled WGS sequence"/>
</dbReference>
<name>A0A9P5Q6V6_9AGAR</name>
<keyword evidence="2" id="KW-0808">Transferase</keyword>
<accession>A0A9P5Q6V6</accession>
<gene>
    <name evidence="5" type="ORF">BDP27DRAFT_1358929</name>
</gene>
<evidence type="ECO:0000256" key="3">
    <source>
        <dbReference type="ARBA" id="ARBA00022691"/>
    </source>
</evidence>
<proteinExistence type="predicted"/>
<evidence type="ECO:0000256" key="2">
    <source>
        <dbReference type="ARBA" id="ARBA00022679"/>
    </source>
</evidence>
<keyword evidence="6" id="KW-1185">Reference proteome</keyword>
<dbReference type="Gene3D" id="1.10.10.10">
    <property type="entry name" value="Winged helix-like DNA-binding domain superfamily/Winged helix DNA-binding domain"/>
    <property type="match status" value="1"/>
</dbReference>
<dbReference type="GO" id="GO:0008171">
    <property type="term" value="F:O-methyltransferase activity"/>
    <property type="evidence" value="ECO:0007669"/>
    <property type="project" value="InterPro"/>
</dbReference>
<evidence type="ECO:0000259" key="4">
    <source>
        <dbReference type="Pfam" id="PF00891"/>
    </source>
</evidence>
<dbReference type="InterPro" id="IPR001077">
    <property type="entry name" value="COMT_C"/>
</dbReference>
<dbReference type="InterPro" id="IPR036388">
    <property type="entry name" value="WH-like_DNA-bd_sf"/>
</dbReference>
<dbReference type="InterPro" id="IPR016461">
    <property type="entry name" value="COMT-like"/>
</dbReference>
<dbReference type="PROSITE" id="PS51683">
    <property type="entry name" value="SAM_OMT_II"/>
    <property type="match status" value="1"/>
</dbReference>
<keyword evidence="1" id="KW-0489">Methyltransferase</keyword>
<dbReference type="Pfam" id="PF00891">
    <property type="entry name" value="Methyltransf_2"/>
    <property type="match status" value="1"/>
</dbReference>
<dbReference type="EMBL" id="JADNRY010000010">
    <property type="protein sequence ID" value="KAF9075192.1"/>
    <property type="molecule type" value="Genomic_DNA"/>
</dbReference>
<evidence type="ECO:0000313" key="6">
    <source>
        <dbReference type="Proteomes" id="UP000772434"/>
    </source>
</evidence>
<dbReference type="InterPro" id="IPR029063">
    <property type="entry name" value="SAM-dependent_MTases_sf"/>
</dbReference>
<keyword evidence="3" id="KW-0949">S-adenosyl-L-methionine</keyword>
<dbReference type="PANTHER" id="PTHR43712">
    <property type="entry name" value="PUTATIVE (AFU_ORTHOLOGUE AFUA_4G14580)-RELATED"/>
    <property type="match status" value="1"/>
</dbReference>
<dbReference type="SUPFAM" id="SSF46785">
    <property type="entry name" value="Winged helix' DNA-binding domain"/>
    <property type="match status" value="1"/>
</dbReference>